<gene>
    <name evidence="2" type="ORF">KOI35_04145</name>
</gene>
<feature type="domain" description="Pepco" evidence="1">
    <location>
        <begin position="23"/>
        <end position="104"/>
    </location>
</feature>
<dbReference type="Proteomes" id="UP001519654">
    <property type="component" value="Unassembled WGS sequence"/>
</dbReference>
<keyword evidence="3" id="KW-1185">Reference proteome</keyword>
<dbReference type="RefSeq" id="WP_215784610.1">
    <property type="nucleotide sequence ID" value="NZ_JAHKKG010000001.1"/>
</dbReference>
<evidence type="ECO:0000313" key="3">
    <source>
        <dbReference type="Proteomes" id="UP001519654"/>
    </source>
</evidence>
<evidence type="ECO:0000259" key="1">
    <source>
        <dbReference type="Pfam" id="PF24393"/>
    </source>
</evidence>
<reference evidence="2 3" key="1">
    <citation type="submission" date="2021-06" db="EMBL/GenBank/DDBJ databases">
        <title>Actinoplanes lichenicola sp. nov., and Actinoplanes ovalisporus sp. nov., isolated from lichen in Thailand.</title>
        <authorList>
            <person name="Saeng-In P."/>
            <person name="Kanchanasin P."/>
            <person name="Yuki M."/>
            <person name="Kudo T."/>
            <person name="Ohkuma M."/>
            <person name="Phongsopitanun W."/>
            <person name="Tanasupawat S."/>
        </authorList>
    </citation>
    <scope>NUCLEOTIDE SEQUENCE [LARGE SCALE GENOMIC DNA]</scope>
    <source>
        <strain evidence="2 3">NBRC 110975</strain>
    </source>
</reference>
<organism evidence="2 3">
    <name type="scientific">Paractinoplanes bogorensis</name>
    <dbReference type="NCBI Taxonomy" id="1610840"/>
    <lineage>
        <taxon>Bacteria</taxon>
        <taxon>Bacillati</taxon>
        <taxon>Actinomycetota</taxon>
        <taxon>Actinomycetes</taxon>
        <taxon>Micromonosporales</taxon>
        <taxon>Micromonosporaceae</taxon>
        <taxon>Paractinoplanes</taxon>
    </lineage>
</organism>
<dbReference type="EMBL" id="JAHKKG010000001">
    <property type="protein sequence ID" value="MBU2662690.1"/>
    <property type="molecule type" value="Genomic_DNA"/>
</dbReference>
<evidence type="ECO:0000313" key="2">
    <source>
        <dbReference type="EMBL" id="MBU2662690.1"/>
    </source>
</evidence>
<name>A0ABS5YGV4_9ACTN</name>
<dbReference type="Pfam" id="PF24393">
    <property type="entry name" value="Pepco"/>
    <property type="match status" value="1"/>
</dbReference>
<sequence length="109" mass="11761">MTDDDVVRIFGLDEGQSGRTERGLFRRADELRLGWGEVPAAVLRERVEQFVATMGSVLDGVPAAMGEYRLEQVQISAEISAKGQVSLLGTGGELAGKSGLTFTFVKKET</sequence>
<accession>A0ABS5YGV4</accession>
<protein>
    <recommendedName>
        <fullName evidence="1">Pepco domain-containing protein</fullName>
    </recommendedName>
</protein>
<dbReference type="InterPro" id="IPR056947">
    <property type="entry name" value="Pepco_dom"/>
</dbReference>
<proteinExistence type="predicted"/>
<comment type="caution">
    <text evidence="2">The sequence shown here is derived from an EMBL/GenBank/DDBJ whole genome shotgun (WGS) entry which is preliminary data.</text>
</comment>